<dbReference type="OMA" id="QPMASHR"/>
<keyword evidence="3" id="KW-0963">Cytoplasm</keyword>
<evidence type="ECO:0000256" key="3">
    <source>
        <dbReference type="ARBA" id="ARBA00022490"/>
    </source>
</evidence>
<reference evidence="5" key="3">
    <citation type="submission" date="2018-12" db="EMBL/GenBank/DDBJ databases">
        <title>G10K-VGP greater horseshoe bat female genome, primary haplotype.</title>
        <authorList>
            <person name="Teeling E."/>
            <person name="Myers G."/>
            <person name="Vernes S."/>
            <person name="Pippel M."/>
            <person name="Winkler S."/>
            <person name="Fedrigo O."/>
            <person name="Rhie A."/>
            <person name="Koren S."/>
            <person name="Phillippy A."/>
            <person name="Lewin H."/>
            <person name="Damas J."/>
            <person name="Howe K."/>
            <person name="Mountcastle J."/>
            <person name="Jarvis E.D."/>
        </authorList>
    </citation>
    <scope>NUCLEOTIDE SEQUENCE [LARGE SCALE GENOMIC DNA]</scope>
</reference>
<dbReference type="GO" id="GO:0005737">
    <property type="term" value="C:cytoplasm"/>
    <property type="evidence" value="ECO:0007669"/>
    <property type="project" value="UniProtKB-SubCell"/>
</dbReference>
<reference evidence="4 5" key="2">
    <citation type="journal article" date="2018" name="Annu Rev Anim Biosci">
        <title>Bat Biology, Genomes, and the Bat1K Project: To Generate Chromosome-Level Genomes for All Living Bat Species.</title>
        <authorList>
            <person name="Teeling E.C."/>
            <person name="Vernes S.C."/>
            <person name="Davalos L.M."/>
            <person name="Ray D.A."/>
            <person name="Gilbert M.T.P."/>
            <person name="Myers E."/>
        </authorList>
    </citation>
    <scope>NUCLEOTIDE SEQUENCE</scope>
</reference>
<comment type="similarity">
    <text evidence="2">Belongs to the protein-tyrosine phosphatase family. Non-receptor class dual specificity subfamily.</text>
</comment>
<evidence type="ECO:0000256" key="1">
    <source>
        <dbReference type="ARBA" id="ARBA00004496"/>
    </source>
</evidence>
<reference evidence="4" key="5">
    <citation type="submission" date="2025-09" db="UniProtKB">
        <authorList>
            <consortium name="Ensembl"/>
        </authorList>
    </citation>
    <scope>IDENTIFICATION</scope>
</reference>
<proteinExistence type="inferred from homology"/>
<dbReference type="Proteomes" id="UP000472240">
    <property type="component" value="Chromosome 16"/>
</dbReference>
<accession>A0A671GAK5</accession>
<evidence type="ECO:0000256" key="2">
    <source>
        <dbReference type="ARBA" id="ARBA00008601"/>
    </source>
</evidence>
<reference evidence="4 5" key="1">
    <citation type="journal article" date="2015" name="Annu Rev Anim Biosci">
        <title>The Genome 10K Project: a way forward.</title>
        <authorList>
            <person name="Koepfli K.P."/>
            <person name="Paten B."/>
            <person name="O'Brien S.J."/>
            <person name="Koepfli K.P."/>
            <person name="Paten B."/>
            <person name="Antunes A."/>
            <person name="Belov K."/>
            <person name="Bustamante C."/>
            <person name="Castoe T.A."/>
            <person name="Clawson H."/>
            <person name="Crawford A.J."/>
            <person name="Diekhans M."/>
            <person name="Distel D."/>
            <person name="Durbin R."/>
            <person name="Earl D."/>
            <person name="Fujita M.K."/>
            <person name="Gamble T."/>
            <person name="Georges A."/>
            <person name="Gemmell N."/>
            <person name="Gilbert M.T."/>
            <person name="Graves J.M."/>
            <person name="Green R.E."/>
            <person name="Hickey G."/>
            <person name="Jarvis E.D."/>
            <person name="Johnson W."/>
            <person name="Komissarov A."/>
            <person name="Korf I."/>
            <person name="Kuhn R."/>
            <person name="Larkin D.M."/>
            <person name="Lewin H."/>
            <person name="Lopez J.V."/>
            <person name="Ma J."/>
            <person name="Marques-Bonet T."/>
            <person name="Miller W."/>
            <person name="Murphy R."/>
            <person name="Pevzner P."/>
            <person name="Shapiro B."/>
            <person name="Steiner C."/>
            <person name="Tamazian G."/>
            <person name="Venkatesh B."/>
            <person name="Wang J."/>
            <person name="Wayne R."/>
            <person name="Wiley E."/>
            <person name="Yang H."/>
            <person name="Zhang G."/>
            <person name="Haussler D."/>
            <person name="Ryder O."/>
            <person name="O'Brien S.J."/>
        </authorList>
    </citation>
    <scope>NUCLEOTIDE SEQUENCE</scope>
</reference>
<dbReference type="AlphaFoldDB" id="A0A671GAK5"/>
<dbReference type="Ensembl" id="ENSRFET00010036056.1">
    <property type="protein sequence ID" value="ENSRFEP00010033300.1"/>
    <property type="gene ID" value="ENSRFEG00010021886.1"/>
</dbReference>
<evidence type="ECO:0000313" key="5">
    <source>
        <dbReference type="Proteomes" id="UP000472240"/>
    </source>
</evidence>
<dbReference type="InterPro" id="IPR020420">
    <property type="entry name" value="Atypical_DUSP_subfamB"/>
</dbReference>
<dbReference type="GO" id="GO:0017017">
    <property type="term" value="F:MAP kinase tyrosine/serine/threonine phosphatase activity"/>
    <property type="evidence" value="ECO:0007669"/>
    <property type="project" value="InterPro"/>
</dbReference>
<reference evidence="4" key="4">
    <citation type="submission" date="2025-08" db="UniProtKB">
        <authorList>
            <consortium name="Ensembl"/>
        </authorList>
    </citation>
    <scope>IDENTIFICATION</scope>
</reference>
<sequence>SRRHSCLLKNHALRVVFWQLSANGLLQTTNSLCISNGVVANNKLMMSNNQITSVINVSAEYGQVPVADTCILLLCDFLGPTAERTHRAETRQCRPLQLCVAVSALQPQEAPATALTGCLQRGAIAIVCSATAGAGELLLHEEFKLFGKNTVHTLDSRMGVIPAVYEEEVHWTAAQQPLMAVTDGKVSK</sequence>
<evidence type="ECO:0000313" key="4">
    <source>
        <dbReference type="Ensembl" id="ENSRFEP00010033300.1"/>
    </source>
</evidence>
<name>A0A671GAK5_RHIFE</name>
<dbReference type="GeneTree" id="ENSGT00940000161186"/>
<organism evidence="4 5">
    <name type="scientific">Rhinolophus ferrumequinum</name>
    <name type="common">Greater horseshoe bat</name>
    <dbReference type="NCBI Taxonomy" id="59479"/>
    <lineage>
        <taxon>Eukaryota</taxon>
        <taxon>Metazoa</taxon>
        <taxon>Chordata</taxon>
        <taxon>Craniata</taxon>
        <taxon>Vertebrata</taxon>
        <taxon>Euteleostomi</taxon>
        <taxon>Mammalia</taxon>
        <taxon>Eutheria</taxon>
        <taxon>Laurasiatheria</taxon>
        <taxon>Chiroptera</taxon>
        <taxon>Yinpterochiroptera</taxon>
        <taxon>Rhinolophoidea</taxon>
        <taxon>Rhinolophidae</taxon>
        <taxon>Rhinolophinae</taxon>
        <taxon>Rhinolophus</taxon>
    </lineage>
</organism>
<comment type="subcellular location">
    <subcellularLocation>
        <location evidence="1">Cytoplasm</location>
    </subcellularLocation>
</comment>
<dbReference type="PRINTS" id="PR01910">
    <property type="entry name" value="ADSPHPHTASEB"/>
</dbReference>
<protein>
    <submittedName>
        <fullName evidence="4">Uncharacterized protein</fullName>
    </submittedName>
</protein>
<keyword evidence="5" id="KW-1185">Reference proteome</keyword>
<dbReference type="PANTHER" id="PTHR46495:SF2">
    <property type="entry name" value="DUAL SPECIFICITY PROTEIN PHOSPHATASE 18"/>
    <property type="match status" value="1"/>
</dbReference>
<dbReference type="PANTHER" id="PTHR46495">
    <property type="entry name" value="DUAL SPECIFICITY PROTEIN PHOSPHATASE 21"/>
    <property type="match status" value="1"/>
</dbReference>
<dbReference type="GO" id="GO:0004725">
    <property type="term" value="F:protein tyrosine phosphatase activity"/>
    <property type="evidence" value="ECO:0007669"/>
    <property type="project" value="TreeGrafter"/>
</dbReference>
<dbReference type="InParanoid" id="A0A671GAK5"/>